<evidence type="ECO:0000313" key="2">
    <source>
        <dbReference type="Proteomes" id="UP000002282"/>
    </source>
</evidence>
<name>A0A0R1DTR0_DROYA</name>
<accession>A0A0R1DTR0</accession>
<protein>
    <submittedName>
        <fullName evidence="1">Uncharacterized protein</fullName>
    </submittedName>
</protein>
<keyword evidence="2" id="KW-1185">Reference proteome</keyword>
<dbReference type="KEGG" id="dya:Dyak_GE27451"/>
<reference evidence="1 2" key="1">
    <citation type="journal article" date="2007" name="Nature">
        <title>Evolution of genes and genomes on the Drosophila phylogeny.</title>
        <authorList>
            <consortium name="Drosophila 12 Genomes Consortium"/>
            <person name="Clark A.G."/>
            <person name="Eisen M.B."/>
            <person name="Smith D.R."/>
            <person name="Bergman C.M."/>
            <person name="Oliver B."/>
            <person name="Markow T.A."/>
            <person name="Kaufman T.C."/>
            <person name="Kellis M."/>
            <person name="Gelbart W."/>
            <person name="Iyer V.N."/>
            <person name="Pollard D.A."/>
            <person name="Sackton T.B."/>
            <person name="Larracuente A.M."/>
            <person name="Singh N.D."/>
            <person name="Abad J.P."/>
            <person name="Abt D.N."/>
            <person name="Adryan B."/>
            <person name="Aguade M."/>
            <person name="Akashi H."/>
            <person name="Anderson W.W."/>
            <person name="Aquadro C.F."/>
            <person name="Ardell D.H."/>
            <person name="Arguello R."/>
            <person name="Artieri C.G."/>
            <person name="Barbash D.A."/>
            <person name="Barker D."/>
            <person name="Barsanti P."/>
            <person name="Batterham P."/>
            <person name="Batzoglou S."/>
            <person name="Begun D."/>
            <person name="Bhutkar A."/>
            <person name="Blanco E."/>
            <person name="Bosak S.A."/>
            <person name="Bradley R.K."/>
            <person name="Brand A.D."/>
            <person name="Brent M.R."/>
            <person name="Brooks A.N."/>
            <person name="Brown R.H."/>
            <person name="Butlin R.K."/>
            <person name="Caggese C."/>
            <person name="Calvi B.R."/>
            <person name="Bernardo de Carvalho A."/>
            <person name="Caspi A."/>
            <person name="Castrezana S."/>
            <person name="Celniker S.E."/>
            <person name="Chang J.L."/>
            <person name="Chapple C."/>
            <person name="Chatterji S."/>
            <person name="Chinwalla A."/>
            <person name="Civetta A."/>
            <person name="Clifton S.W."/>
            <person name="Comeron J.M."/>
            <person name="Costello J.C."/>
            <person name="Coyne J.A."/>
            <person name="Daub J."/>
            <person name="David R.G."/>
            <person name="Delcher A.L."/>
            <person name="Delehaunty K."/>
            <person name="Do C.B."/>
            <person name="Ebling H."/>
            <person name="Edwards K."/>
            <person name="Eickbush T."/>
            <person name="Evans J.D."/>
            <person name="Filipski A."/>
            <person name="Findeiss S."/>
            <person name="Freyhult E."/>
            <person name="Fulton L."/>
            <person name="Fulton R."/>
            <person name="Garcia A.C."/>
            <person name="Gardiner A."/>
            <person name="Garfield D.A."/>
            <person name="Garvin B.E."/>
            <person name="Gibson G."/>
            <person name="Gilbert D."/>
            <person name="Gnerre S."/>
            <person name="Godfrey J."/>
            <person name="Good R."/>
            <person name="Gotea V."/>
            <person name="Gravely B."/>
            <person name="Greenberg A.J."/>
            <person name="Griffiths-Jones S."/>
            <person name="Gross S."/>
            <person name="Guigo R."/>
            <person name="Gustafson E.A."/>
            <person name="Haerty W."/>
            <person name="Hahn M.W."/>
            <person name="Halligan D.L."/>
            <person name="Halpern A.L."/>
            <person name="Halter G.M."/>
            <person name="Han M.V."/>
            <person name="Heger A."/>
            <person name="Hillier L."/>
            <person name="Hinrichs A.S."/>
            <person name="Holmes I."/>
            <person name="Hoskins R.A."/>
            <person name="Hubisz M.J."/>
            <person name="Hultmark D."/>
            <person name="Huntley M.A."/>
            <person name="Jaffe D.B."/>
            <person name="Jagadeeshan S."/>
            <person name="Jeck W.R."/>
            <person name="Johnson J."/>
            <person name="Jones C.D."/>
            <person name="Jordan W.C."/>
            <person name="Karpen G.H."/>
            <person name="Kataoka E."/>
            <person name="Keightley P.D."/>
            <person name="Kheradpour P."/>
            <person name="Kirkness E.F."/>
            <person name="Koerich L.B."/>
            <person name="Kristiansen K."/>
            <person name="Kudrna D."/>
            <person name="Kulathinal R.J."/>
            <person name="Kumar S."/>
            <person name="Kwok R."/>
            <person name="Lander E."/>
            <person name="Langley C.H."/>
            <person name="Lapoint R."/>
            <person name="Lazzaro B.P."/>
            <person name="Lee S.J."/>
            <person name="Levesque L."/>
            <person name="Li R."/>
            <person name="Lin C.F."/>
            <person name="Lin M.F."/>
            <person name="Lindblad-Toh K."/>
            <person name="Llopart A."/>
            <person name="Long M."/>
            <person name="Low L."/>
            <person name="Lozovsky E."/>
            <person name="Lu J."/>
            <person name="Luo M."/>
            <person name="Machado C.A."/>
            <person name="Makalowski W."/>
            <person name="Marzo M."/>
            <person name="Matsuda M."/>
            <person name="Matzkin L."/>
            <person name="McAllister B."/>
            <person name="McBride C.S."/>
            <person name="McKernan B."/>
            <person name="McKernan K."/>
            <person name="Mendez-Lago M."/>
            <person name="Minx P."/>
            <person name="Mollenhauer M.U."/>
            <person name="Montooth K."/>
            <person name="Mount S.M."/>
            <person name="Mu X."/>
            <person name="Myers E."/>
            <person name="Negre B."/>
            <person name="Newfeld S."/>
            <person name="Nielsen R."/>
            <person name="Noor M.A."/>
            <person name="O'Grady P."/>
            <person name="Pachter L."/>
            <person name="Papaceit M."/>
            <person name="Parisi M.J."/>
            <person name="Parisi M."/>
            <person name="Parts L."/>
            <person name="Pedersen J.S."/>
            <person name="Pesole G."/>
            <person name="Phillippy A.M."/>
            <person name="Ponting C.P."/>
            <person name="Pop M."/>
            <person name="Porcelli D."/>
            <person name="Powell J.R."/>
            <person name="Prohaska S."/>
            <person name="Pruitt K."/>
            <person name="Puig M."/>
            <person name="Quesneville H."/>
            <person name="Ram K.R."/>
            <person name="Rand D."/>
            <person name="Rasmussen M.D."/>
            <person name="Reed L.K."/>
            <person name="Reenan R."/>
            <person name="Reily A."/>
            <person name="Remington K.A."/>
            <person name="Rieger T.T."/>
            <person name="Ritchie M.G."/>
            <person name="Robin C."/>
            <person name="Rogers Y.H."/>
            <person name="Rohde C."/>
            <person name="Rozas J."/>
            <person name="Rubenfield M.J."/>
            <person name="Ruiz A."/>
            <person name="Russo S."/>
            <person name="Salzberg S.L."/>
            <person name="Sanchez-Gracia A."/>
            <person name="Saranga D.J."/>
            <person name="Sato H."/>
            <person name="Schaeffer S.W."/>
            <person name="Schatz M.C."/>
            <person name="Schlenke T."/>
            <person name="Schwartz R."/>
            <person name="Segarra C."/>
            <person name="Singh R.S."/>
            <person name="Sirot L."/>
            <person name="Sirota M."/>
            <person name="Sisneros N.B."/>
            <person name="Smith C.D."/>
            <person name="Smith T.F."/>
            <person name="Spieth J."/>
            <person name="Stage D.E."/>
            <person name="Stark A."/>
            <person name="Stephan W."/>
            <person name="Strausberg R.L."/>
            <person name="Strempel S."/>
            <person name="Sturgill D."/>
            <person name="Sutton G."/>
            <person name="Sutton G.G."/>
            <person name="Tao W."/>
            <person name="Teichmann S."/>
            <person name="Tobari Y.N."/>
            <person name="Tomimura Y."/>
            <person name="Tsolas J.M."/>
            <person name="Valente V.L."/>
            <person name="Venter E."/>
            <person name="Venter J.C."/>
            <person name="Vicario S."/>
            <person name="Vieira F.G."/>
            <person name="Vilella A.J."/>
            <person name="Villasante A."/>
            <person name="Walenz B."/>
            <person name="Wang J."/>
            <person name="Wasserman M."/>
            <person name="Watts T."/>
            <person name="Wilson D."/>
            <person name="Wilson R.K."/>
            <person name="Wing R.A."/>
            <person name="Wolfner M.F."/>
            <person name="Wong A."/>
            <person name="Wong G.K."/>
            <person name="Wu C.I."/>
            <person name="Wu G."/>
            <person name="Yamamoto D."/>
            <person name="Yang H.P."/>
            <person name="Yang S.P."/>
            <person name="Yorke J.A."/>
            <person name="Yoshida K."/>
            <person name="Zdobnov E."/>
            <person name="Zhang P."/>
            <person name="Zhang Y."/>
            <person name="Zimin A.V."/>
            <person name="Baldwin J."/>
            <person name="Abdouelleil A."/>
            <person name="Abdulkadir J."/>
            <person name="Abebe A."/>
            <person name="Abera B."/>
            <person name="Abreu J."/>
            <person name="Acer S.C."/>
            <person name="Aftuck L."/>
            <person name="Alexander A."/>
            <person name="An P."/>
            <person name="Anderson E."/>
            <person name="Anderson S."/>
            <person name="Arachi H."/>
            <person name="Azer M."/>
            <person name="Bachantsang P."/>
            <person name="Barry A."/>
            <person name="Bayul T."/>
            <person name="Berlin A."/>
            <person name="Bessette D."/>
            <person name="Bloom T."/>
            <person name="Blye J."/>
            <person name="Boguslavskiy L."/>
            <person name="Bonnet C."/>
            <person name="Boukhgalter B."/>
            <person name="Bourzgui I."/>
            <person name="Brown A."/>
            <person name="Cahill P."/>
            <person name="Channer S."/>
            <person name="Cheshatsang Y."/>
            <person name="Chuda L."/>
            <person name="Citroen M."/>
            <person name="Collymore A."/>
            <person name="Cooke P."/>
            <person name="Costello M."/>
            <person name="D'Aco K."/>
            <person name="Daza R."/>
            <person name="De Haan G."/>
            <person name="DeGray S."/>
            <person name="DeMaso C."/>
            <person name="Dhargay N."/>
            <person name="Dooley K."/>
            <person name="Dooley E."/>
            <person name="Doricent M."/>
            <person name="Dorje P."/>
            <person name="Dorjee K."/>
            <person name="Dupes A."/>
            <person name="Elong R."/>
            <person name="Falk J."/>
            <person name="Farina A."/>
            <person name="Faro S."/>
            <person name="Ferguson D."/>
            <person name="Fisher S."/>
            <person name="Foley C.D."/>
            <person name="Franke A."/>
            <person name="Friedrich D."/>
            <person name="Gadbois L."/>
            <person name="Gearin G."/>
            <person name="Gearin C.R."/>
            <person name="Giannoukos G."/>
            <person name="Goode T."/>
            <person name="Graham J."/>
            <person name="Grandbois E."/>
            <person name="Grewal S."/>
            <person name="Gyaltsen K."/>
            <person name="Hafez N."/>
            <person name="Hagos B."/>
            <person name="Hall J."/>
            <person name="Henson C."/>
            <person name="Hollinger A."/>
            <person name="Honan T."/>
            <person name="Huard M.D."/>
            <person name="Hughes L."/>
            <person name="Hurhula B."/>
            <person name="Husby M.E."/>
            <person name="Kamat A."/>
            <person name="Kanga B."/>
            <person name="Kashin S."/>
            <person name="Khazanovich D."/>
            <person name="Kisner P."/>
            <person name="Lance K."/>
            <person name="Lara M."/>
            <person name="Lee W."/>
            <person name="Lennon N."/>
            <person name="Letendre F."/>
            <person name="LeVine R."/>
            <person name="Lipovsky A."/>
            <person name="Liu X."/>
            <person name="Liu J."/>
            <person name="Liu S."/>
            <person name="Lokyitsang T."/>
            <person name="Lokyitsang Y."/>
            <person name="Lubonja R."/>
            <person name="Lui A."/>
            <person name="MacDonald P."/>
            <person name="Magnisalis V."/>
            <person name="Maru K."/>
            <person name="Matthews C."/>
            <person name="McCusker W."/>
            <person name="McDonough S."/>
            <person name="Mehta T."/>
            <person name="Meldrim J."/>
            <person name="Meneus L."/>
            <person name="Mihai O."/>
            <person name="Mihalev A."/>
            <person name="Mihova T."/>
            <person name="Mittelman R."/>
            <person name="Mlenga V."/>
            <person name="Montmayeur A."/>
            <person name="Mulrain L."/>
            <person name="Navidi A."/>
            <person name="Naylor J."/>
            <person name="Negash T."/>
            <person name="Nguyen T."/>
            <person name="Nguyen N."/>
            <person name="Nicol R."/>
            <person name="Norbu C."/>
            <person name="Norbu N."/>
            <person name="Novod N."/>
            <person name="O'Neill B."/>
            <person name="Osman S."/>
            <person name="Markiewicz E."/>
            <person name="Oyono O.L."/>
            <person name="Patti C."/>
            <person name="Phunkhang P."/>
            <person name="Pierre F."/>
            <person name="Priest M."/>
            <person name="Raghuraman S."/>
            <person name="Rege F."/>
            <person name="Reyes R."/>
            <person name="Rise C."/>
            <person name="Rogov P."/>
            <person name="Ross K."/>
            <person name="Ryan E."/>
            <person name="Settipalli S."/>
            <person name="Shea T."/>
            <person name="Sherpa N."/>
            <person name="Shi L."/>
            <person name="Shih D."/>
            <person name="Sparrow T."/>
            <person name="Spaulding J."/>
            <person name="Stalker J."/>
            <person name="Stange-Thomann N."/>
            <person name="Stavropoulos S."/>
            <person name="Stone C."/>
            <person name="Strader C."/>
            <person name="Tesfaye S."/>
            <person name="Thomson T."/>
            <person name="Thoulutsang Y."/>
            <person name="Thoulutsang D."/>
            <person name="Topham K."/>
            <person name="Topping I."/>
            <person name="Tsamla T."/>
            <person name="Vassiliev H."/>
            <person name="Vo A."/>
            <person name="Wangchuk T."/>
            <person name="Wangdi T."/>
            <person name="Weiand M."/>
            <person name="Wilkinson J."/>
            <person name="Wilson A."/>
            <person name="Yadav S."/>
            <person name="Young G."/>
            <person name="Yu Q."/>
            <person name="Zembek L."/>
            <person name="Zhong D."/>
            <person name="Zimmer A."/>
            <person name="Zwirko Z."/>
            <person name="Jaffe D.B."/>
            <person name="Alvarez P."/>
            <person name="Brockman W."/>
            <person name="Butler J."/>
            <person name="Chin C."/>
            <person name="Gnerre S."/>
            <person name="Grabherr M."/>
            <person name="Kleber M."/>
            <person name="Mauceli E."/>
            <person name="MacCallum I."/>
        </authorList>
    </citation>
    <scope>NUCLEOTIDE SEQUENCE [LARGE SCALE GENOMIC DNA]</scope>
    <source>
        <strain evidence="2">Tai18E2 / Tucson 14021-0261.01</strain>
    </source>
</reference>
<dbReference type="AlphaFoldDB" id="A0A0R1DTR0"/>
<sequence>MTETYLIRNIKKVQEYEKQAKSDPFTQADCTNAMHLRQLLTEMVIILTILTLPEYSIHGSAEKKISQYPWMPKTSTHITPYKISGDI</sequence>
<proteinExistence type="predicted"/>
<dbReference type="EMBL" id="CM000157">
    <property type="protein sequence ID" value="KRJ98070.1"/>
    <property type="molecule type" value="Genomic_DNA"/>
</dbReference>
<gene>
    <name evidence="1" type="primary">Dyak\GE27451</name>
    <name evidence="1" type="synonym">GE27451</name>
    <name evidence="1" type="ORF">Dyak_GE27451</name>
</gene>
<organism evidence="1 2">
    <name type="scientific">Drosophila yakuba</name>
    <name type="common">Fruit fly</name>
    <dbReference type="NCBI Taxonomy" id="7245"/>
    <lineage>
        <taxon>Eukaryota</taxon>
        <taxon>Metazoa</taxon>
        <taxon>Ecdysozoa</taxon>
        <taxon>Arthropoda</taxon>
        <taxon>Hexapoda</taxon>
        <taxon>Insecta</taxon>
        <taxon>Pterygota</taxon>
        <taxon>Neoptera</taxon>
        <taxon>Endopterygota</taxon>
        <taxon>Diptera</taxon>
        <taxon>Brachycera</taxon>
        <taxon>Muscomorpha</taxon>
        <taxon>Ephydroidea</taxon>
        <taxon>Drosophilidae</taxon>
        <taxon>Drosophila</taxon>
        <taxon>Sophophora</taxon>
    </lineage>
</organism>
<dbReference type="Proteomes" id="UP000002282">
    <property type="component" value="Chromosome 2L"/>
</dbReference>
<dbReference type="OrthoDB" id="7831605at2759"/>
<evidence type="ECO:0000313" key="1">
    <source>
        <dbReference type="EMBL" id="KRJ98070.1"/>
    </source>
</evidence>
<reference evidence="1 2" key="2">
    <citation type="journal article" date="2007" name="PLoS Biol.">
        <title>Principles of genome evolution in the Drosophila melanogaster species group.</title>
        <authorList>
            <person name="Ranz J.M."/>
            <person name="Maurin D."/>
            <person name="Chan Y.S."/>
            <person name="von Grotthuss M."/>
            <person name="Hillier L.W."/>
            <person name="Roote J."/>
            <person name="Ashburner M."/>
            <person name="Bergman C.M."/>
        </authorList>
    </citation>
    <scope>NUCLEOTIDE SEQUENCE [LARGE SCALE GENOMIC DNA]</scope>
    <source>
        <strain evidence="2">Tai18E2 / Tucson 14021-0261.01</strain>
    </source>
</reference>